<dbReference type="InterPro" id="IPR001841">
    <property type="entry name" value="Znf_RING"/>
</dbReference>
<dbReference type="SMART" id="SM00184">
    <property type="entry name" value="RING"/>
    <property type="match status" value="1"/>
</dbReference>
<evidence type="ECO:0000256" key="5">
    <source>
        <dbReference type="ARBA" id="ARBA00022833"/>
    </source>
</evidence>
<keyword evidence="7" id="KW-0175">Coiled coil</keyword>
<dbReference type="InterPro" id="IPR013083">
    <property type="entry name" value="Znf_RING/FYVE/PHD"/>
</dbReference>
<dbReference type="GeneID" id="19111693"/>
<feature type="domain" description="RING-type" evidence="9">
    <location>
        <begin position="193"/>
        <end position="245"/>
    </location>
</feature>
<dbReference type="PROSITE" id="PS50089">
    <property type="entry name" value="ZF_RING_2"/>
    <property type="match status" value="1"/>
</dbReference>
<feature type="region of interest" description="Disordered" evidence="8">
    <location>
        <begin position="717"/>
        <end position="746"/>
    </location>
</feature>
<feature type="region of interest" description="Disordered" evidence="8">
    <location>
        <begin position="423"/>
        <end position="449"/>
    </location>
</feature>
<dbReference type="Gene3D" id="3.30.40.10">
    <property type="entry name" value="Zinc/RING finger domain, C3HC4 (zinc finger)"/>
    <property type="match status" value="1"/>
</dbReference>
<evidence type="ECO:0000256" key="6">
    <source>
        <dbReference type="PROSITE-ProRule" id="PRU00175"/>
    </source>
</evidence>
<comment type="subcellular location">
    <subcellularLocation>
        <location evidence="1">Cytoplasm</location>
    </subcellularLocation>
</comment>
<dbReference type="InterPro" id="IPR017907">
    <property type="entry name" value="Znf_RING_CS"/>
</dbReference>
<dbReference type="OMA" id="PRWKKCP"/>
<evidence type="ECO:0000256" key="4">
    <source>
        <dbReference type="ARBA" id="ARBA00022771"/>
    </source>
</evidence>
<dbReference type="GO" id="GO:0005737">
    <property type="term" value="C:cytoplasm"/>
    <property type="evidence" value="ECO:0007669"/>
    <property type="project" value="UniProtKB-SubCell"/>
</dbReference>
<feature type="region of interest" description="Disordered" evidence="8">
    <location>
        <begin position="1"/>
        <end position="81"/>
    </location>
</feature>
<evidence type="ECO:0000313" key="11">
    <source>
        <dbReference type="Proteomes" id="UP000011761"/>
    </source>
</evidence>
<reference evidence="10 11" key="1">
    <citation type="journal article" date="2012" name="PLoS Pathog.">
        <title>Diverse lifestyles and strategies of plant pathogenesis encoded in the genomes of eighteen Dothideomycetes fungi.</title>
        <authorList>
            <person name="Ohm R.A."/>
            <person name="Feau N."/>
            <person name="Henrissat B."/>
            <person name="Schoch C.L."/>
            <person name="Horwitz B.A."/>
            <person name="Barry K.W."/>
            <person name="Condon B.J."/>
            <person name="Copeland A.C."/>
            <person name="Dhillon B."/>
            <person name="Glaser F."/>
            <person name="Hesse C.N."/>
            <person name="Kosti I."/>
            <person name="LaButti K."/>
            <person name="Lindquist E.A."/>
            <person name="Lucas S."/>
            <person name="Salamov A.A."/>
            <person name="Bradshaw R.E."/>
            <person name="Ciuffetti L."/>
            <person name="Hamelin R.C."/>
            <person name="Kema G.H.J."/>
            <person name="Lawrence C."/>
            <person name="Scott J.A."/>
            <person name="Spatafora J.W."/>
            <person name="Turgeon B.G."/>
            <person name="de Wit P.J.G.M."/>
            <person name="Zhong S."/>
            <person name="Goodwin S.B."/>
            <person name="Grigoriev I.V."/>
        </authorList>
    </citation>
    <scope>NUCLEOTIDE SEQUENCE [LARGE SCALE GENOMIC DNA]</scope>
    <source>
        <strain evidence="10 11">UAMH 10762</strain>
    </source>
</reference>
<dbReference type="STRING" id="717646.M2MN84"/>
<dbReference type="OrthoDB" id="302966at2759"/>
<dbReference type="PANTHER" id="PTHR12983">
    <property type="entry name" value="RING FINGER 10 FAMILY MEMBER"/>
    <property type="match status" value="1"/>
</dbReference>
<gene>
    <name evidence="10" type="ORF">BAUCODRAFT_32138</name>
</gene>
<evidence type="ECO:0000259" key="9">
    <source>
        <dbReference type="PROSITE" id="PS50089"/>
    </source>
</evidence>
<feature type="compositionally biased region" description="Polar residues" evidence="8">
    <location>
        <begin position="737"/>
        <end position="746"/>
    </location>
</feature>
<dbReference type="Proteomes" id="UP000011761">
    <property type="component" value="Unassembled WGS sequence"/>
</dbReference>
<evidence type="ECO:0000256" key="7">
    <source>
        <dbReference type="SAM" id="Coils"/>
    </source>
</evidence>
<dbReference type="InterPro" id="IPR039739">
    <property type="entry name" value="MAG2/RNF10"/>
</dbReference>
<dbReference type="RefSeq" id="XP_007674410.1">
    <property type="nucleotide sequence ID" value="XM_007676220.1"/>
</dbReference>
<dbReference type="AlphaFoldDB" id="M2MN84"/>
<evidence type="ECO:0000256" key="3">
    <source>
        <dbReference type="ARBA" id="ARBA00022723"/>
    </source>
</evidence>
<evidence type="ECO:0000256" key="2">
    <source>
        <dbReference type="ARBA" id="ARBA00022490"/>
    </source>
</evidence>
<dbReference type="GO" id="GO:0008270">
    <property type="term" value="F:zinc ion binding"/>
    <property type="evidence" value="ECO:0007669"/>
    <property type="project" value="UniProtKB-KW"/>
</dbReference>
<proteinExistence type="predicted"/>
<name>M2MN84_BAUPA</name>
<dbReference type="KEGG" id="bcom:BAUCODRAFT_32138"/>
<dbReference type="Pfam" id="PF13445">
    <property type="entry name" value="zf-RING_UBOX"/>
    <property type="match status" value="1"/>
</dbReference>
<feature type="compositionally biased region" description="Polar residues" evidence="8">
    <location>
        <begin position="633"/>
        <end position="653"/>
    </location>
</feature>
<keyword evidence="5" id="KW-0862">Zinc</keyword>
<dbReference type="CDD" id="cd16536">
    <property type="entry name" value="RING-HC_RNF10"/>
    <property type="match status" value="1"/>
</dbReference>
<feature type="coiled-coil region" evidence="7">
    <location>
        <begin position="560"/>
        <end position="587"/>
    </location>
</feature>
<feature type="region of interest" description="Disordered" evidence="8">
    <location>
        <begin position="617"/>
        <end position="653"/>
    </location>
</feature>
<sequence length="746" mass="82652">MSQPPALTKGISNASKASSSSAAQALPTVSQTQQFFSNSTGRPTNSGSARSQQSVPRSNQPAKPKHKQGKRFQQSGLLDDDERLAMQNIGRRGKTADITHLMNIALPPRPAQQQYHRHSYNGPRRTGGRSGATWGLGSGYHAVDKARYIHANYRFIVSPAGDYTAQAADADVHLDWNNVLQVIASPVSQAASCPICLGEPTAPRMARCGHIFCLACLIRYMHSDDASNHPAAHERRARSKKCPICWDSVYVSETRPVRWYAGTETEPPHEGLDVVLRLMKRRQASTLAMPRESTDVIPTGDSIPWYFAAEVMDYARMMKGSEDYMSQQYDEAIAAVQQLEKEDELMFGEDAEWTGRAIRFLNEAREKVRGIGNAPLLPRKPEQQDVVDGGVQLPQRAPIVFNNDDDDDVPEMYRLRQAVHAPTAPIAQQEPSEEQSSADDAAPHPSEVPRTLHEMRLRQNAGKPEPSEYLFYQTRPHYYLSPLDIRILKAAFGSYTLFPSSILPRVERVSSGHVIDDELRKRVKYVAHLPYGCEVAFLECDWTDLVAANVLEEFKPMLDRRRKKHDEKDAREEKERLRIERAEERELMSLRRRRPSITSDPTLSAEWEALPTSISHSYSTPSGASPGEAASPPWSNRQGSGFASLASPSTSPTVHRTVWGTAVIAPTSPEVHAVLPTDAQFGQAEDGWLQGWERDLMDHQEAELVSAIEGVSLGQVKPAAAGSSGGKKGKKGKKITLMSTTARRGA</sequence>
<feature type="compositionally biased region" description="Polar residues" evidence="8">
    <location>
        <begin position="27"/>
        <end position="61"/>
    </location>
</feature>
<evidence type="ECO:0000256" key="8">
    <source>
        <dbReference type="SAM" id="MobiDB-lite"/>
    </source>
</evidence>
<protein>
    <recommendedName>
        <fullName evidence="9">RING-type domain-containing protein</fullName>
    </recommendedName>
</protein>
<keyword evidence="2" id="KW-0963">Cytoplasm</keyword>
<keyword evidence="11" id="KW-1185">Reference proteome</keyword>
<evidence type="ECO:0000256" key="1">
    <source>
        <dbReference type="ARBA" id="ARBA00004496"/>
    </source>
</evidence>
<dbReference type="InterPro" id="IPR027370">
    <property type="entry name" value="Znf-RING_euk"/>
</dbReference>
<keyword evidence="3" id="KW-0479">Metal-binding</keyword>
<dbReference type="PANTHER" id="PTHR12983:SF9">
    <property type="entry name" value="E3 UBIQUITIN-PROTEIN LIGASE RNF10"/>
    <property type="match status" value="1"/>
</dbReference>
<dbReference type="PROSITE" id="PS00518">
    <property type="entry name" value="ZF_RING_1"/>
    <property type="match status" value="1"/>
</dbReference>
<dbReference type="eggNOG" id="KOG2164">
    <property type="taxonomic scope" value="Eukaryota"/>
</dbReference>
<feature type="compositionally biased region" description="Low complexity" evidence="8">
    <location>
        <begin position="12"/>
        <end position="25"/>
    </location>
</feature>
<organism evidence="10 11">
    <name type="scientific">Baudoinia panamericana (strain UAMH 10762)</name>
    <name type="common">Angels' share fungus</name>
    <name type="synonym">Baudoinia compniacensis (strain UAMH 10762)</name>
    <dbReference type="NCBI Taxonomy" id="717646"/>
    <lineage>
        <taxon>Eukaryota</taxon>
        <taxon>Fungi</taxon>
        <taxon>Dikarya</taxon>
        <taxon>Ascomycota</taxon>
        <taxon>Pezizomycotina</taxon>
        <taxon>Dothideomycetes</taxon>
        <taxon>Dothideomycetidae</taxon>
        <taxon>Mycosphaerellales</taxon>
        <taxon>Teratosphaeriaceae</taxon>
        <taxon>Baudoinia</taxon>
    </lineage>
</organism>
<keyword evidence="4 6" id="KW-0863">Zinc-finger</keyword>
<dbReference type="EMBL" id="KB445553">
    <property type="protein sequence ID" value="EMC98141.1"/>
    <property type="molecule type" value="Genomic_DNA"/>
</dbReference>
<dbReference type="HOGENOM" id="CLU_011811_1_0_1"/>
<dbReference type="GO" id="GO:0000976">
    <property type="term" value="F:transcription cis-regulatory region binding"/>
    <property type="evidence" value="ECO:0007669"/>
    <property type="project" value="TreeGrafter"/>
</dbReference>
<accession>M2MN84</accession>
<dbReference type="SUPFAM" id="SSF57850">
    <property type="entry name" value="RING/U-box"/>
    <property type="match status" value="1"/>
</dbReference>
<evidence type="ECO:0000313" key="10">
    <source>
        <dbReference type="EMBL" id="EMC98141.1"/>
    </source>
</evidence>
<dbReference type="GO" id="GO:0045944">
    <property type="term" value="P:positive regulation of transcription by RNA polymerase II"/>
    <property type="evidence" value="ECO:0007669"/>
    <property type="project" value="TreeGrafter"/>
</dbReference>